<organism evidence="1 2">
    <name type="scientific">Aspergillus wentii DTO 134E9</name>
    <dbReference type="NCBI Taxonomy" id="1073089"/>
    <lineage>
        <taxon>Eukaryota</taxon>
        <taxon>Fungi</taxon>
        <taxon>Dikarya</taxon>
        <taxon>Ascomycota</taxon>
        <taxon>Pezizomycotina</taxon>
        <taxon>Eurotiomycetes</taxon>
        <taxon>Eurotiomycetidae</taxon>
        <taxon>Eurotiales</taxon>
        <taxon>Aspergillaceae</taxon>
        <taxon>Aspergillus</taxon>
        <taxon>Aspergillus subgen. Cremei</taxon>
    </lineage>
</organism>
<evidence type="ECO:0000313" key="1">
    <source>
        <dbReference type="EMBL" id="OJJ33029.1"/>
    </source>
</evidence>
<protein>
    <submittedName>
        <fullName evidence="1">Uncharacterized protein</fullName>
    </submittedName>
</protein>
<dbReference type="AlphaFoldDB" id="A0A1L9RDL0"/>
<sequence length="86" mass="9877">MTSRREMPHMEAGEDILSRTWSLTHLASGCYFWRQCYPRNRWLSPGDKDCKTSARQSNRDGDLLPGTLRSTAIVYPYNVACFNSSD</sequence>
<reference evidence="2" key="1">
    <citation type="journal article" date="2017" name="Genome Biol.">
        <title>Comparative genomics reveals high biological diversity and specific adaptations in the industrially and medically important fungal genus Aspergillus.</title>
        <authorList>
            <person name="de Vries R.P."/>
            <person name="Riley R."/>
            <person name="Wiebenga A."/>
            <person name="Aguilar-Osorio G."/>
            <person name="Amillis S."/>
            <person name="Uchima C.A."/>
            <person name="Anderluh G."/>
            <person name="Asadollahi M."/>
            <person name="Askin M."/>
            <person name="Barry K."/>
            <person name="Battaglia E."/>
            <person name="Bayram O."/>
            <person name="Benocci T."/>
            <person name="Braus-Stromeyer S.A."/>
            <person name="Caldana C."/>
            <person name="Canovas D."/>
            <person name="Cerqueira G.C."/>
            <person name="Chen F."/>
            <person name="Chen W."/>
            <person name="Choi C."/>
            <person name="Clum A."/>
            <person name="Dos Santos R.A."/>
            <person name="Damasio A.R."/>
            <person name="Diallinas G."/>
            <person name="Emri T."/>
            <person name="Fekete E."/>
            <person name="Flipphi M."/>
            <person name="Freyberg S."/>
            <person name="Gallo A."/>
            <person name="Gournas C."/>
            <person name="Habgood R."/>
            <person name="Hainaut M."/>
            <person name="Harispe M.L."/>
            <person name="Henrissat B."/>
            <person name="Hilden K.S."/>
            <person name="Hope R."/>
            <person name="Hossain A."/>
            <person name="Karabika E."/>
            <person name="Karaffa L."/>
            <person name="Karanyi Z."/>
            <person name="Krasevec N."/>
            <person name="Kuo A."/>
            <person name="Kusch H."/>
            <person name="LaButti K."/>
            <person name="Lagendijk E.L."/>
            <person name="Lapidus A."/>
            <person name="Levasseur A."/>
            <person name="Lindquist E."/>
            <person name="Lipzen A."/>
            <person name="Logrieco A.F."/>
            <person name="MacCabe A."/>
            <person name="Maekelae M.R."/>
            <person name="Malavazi I."/>
            <person name="Melin P."/>
            <person name="Meyer V."/>
            <person name="Mielnichuk N."/>
            <person name="Miskei M."/>
            <person name="Molnar A.P."/>
            <person name="Mule G."/>
            <person name="Ngan C.Y."/>
            <person name="Orejas M."/>
            <person name="Orosz E."/>
            <person name="Ouedraogo J.P."/>
            <person name="Overkamp K.M."/>
            <person name="Park H.-S."/>
            <person name="Perrone G."/>
            <person name="Piumi F."/>
            <person name="Punt P.J."/>
            <person name="Ram A.F."/>
            <person name="Ramon A."/>
            <person name="Rauscher S."/>
            <person name="Record E."/>
            <person name="Riano-Pachon D.M."/>
            <person name="Robert V."/>
            <person name="Roehrig J."/>
            <person name="Ruller R."/>
            <person name="Salamov A."/>
            <person name="Salih N.S."/>
            <person name="Samson R.A."/>
            <person name="Sandor E."/>
            <person name="Sanguinetti M."/>
            <person name="Schuetze T."/>
            <person name="Sepcic K."/>
            <person name="Shelest E."/>
            <person name="Sherlock G."/>
            <person name="Sophianopoulou V."/>
            <person name="Squina F.M."/>
            <person name="Sun H."/>
            <person name="Susca A."/>
            <person name="Todd R.B."/>
            <person name="Tsang A."/>
            <person name="Unkles S.E."/>
            <person name="van de Wiele N."/>
            <person name="van Rossen-Uffink D."/>
            <person name="Oliveira J.V."/>
            <person name="Vesth T.C."/>
            <person name="Visser J."/>
            <person name="Yu J.-H."/>
            <person name="Zhou M."/>
            <person name="Andersen M.R."/>
            <person name="Archer D.B."/>
            <person name="Baker S.E."/>
            <person name="Benoit I."/>
            <person name="Brakhage A.A."/>
            <person name="Braus G.H."/>
            <person name="Fischer R."/>
            <person name="Frisvad J.C."/>
            <person name="Goldman G.H."/>
            <person name="Houbraken J."/>
            <person name="Oakley B."/>
            <person name="Pocsi I."/>
            <person name="Scazzocchio C."/>
            <person name="Seiboth B."/>
            <person name="vanKuyk P.A."/>
            <person name="Wortman J."/>
            <person name="Dyer P.S."/>
            <person name="Grigoriev I.V."/>
        </authorList>
    </citation>
    <scope>NUCLEOTIDE SEQUENCE [LARGE SCALE GENOMIC DNA]</scope>
    <source>
        <strain evidence="2">DTO 134E9</strain>
    </source>
</reference>
<dbReference type="RefSeq" id="XP_040686706.1">
    <property type="nucleotide sequence ID" value="XM_040838507.1"/>
</dbReference>
<dbReference type="EMBL" id="KV878214">
    <property type="protein sequence ID" value="OJJ33029.1"/>
    <property type="molecule type" value="Genomic_DNA"/>
</dbReference>
<dbReference type="Proteomes" id="UP000184383">
    <property type="component" value="Unassembled WGS sequence"/>
</dbReference>
<dbReference type="VEuPathDB" id="FungiDB:ASPWEDRAFT_602458"/>
<dbReference type="PROSITE" id="PS51257">
    <property type="entry name" value="PROKAR_LIPOPROTEIN"/>
    <property type="match status" value="1"/>
</dbReference>
<gene>
    <name evidence="1" type="ORF">ASPWEDRAFT_602458</name>
</gene>
<accession>A0A1L9RDL0</accession>
<dbReference type="GeneID" id="63754355"/>
<evidence type="ECO:0000313" key="2">
    <source>
        <dbReference type="Proteomes" id="UP000184383"/>
    </source>
</evidence>
<proteinExistence type="predicted"/>
<name>A0A1L9RDL0_ASPWE</name>
<keyword evidence="2" id="KW-1185">Reference proteome</keyword>